<evidence type="ECO:0000313" key="2">
    <source>
        <dbReference type="Proteomes" id="UP000095280"/>
    </source>
</evidence>
<evidence type="ECO:0000313" key="3">
    <source>
        <dbReference type="WBParaSite" id="maker-unitig_38968-snap-gene-0.2-mRNA-1"/>
    </source>
</evidence>
<accession>A0A1I8FLA1</accession>
<sequence length="286" mass="31090">CGLSFLASNRAAEYSVPGIAQTKSCASATGRSGAQPITSPCPASAAAQRPAGGSGGSRRRPAGGHLQGEEAGTGSRFLSDPTRSASGGTEWAASKLRAVILPAEDETLLRDFAEASAGACSSASACATPPKRFTASQRFPSSASCSCCPPTWTCCRLRRPGRAATRSATAGLRDEPLPRRLRLRNWRTLLRLAKKRRILNLGVRNYPLPAVAQLQTGMSTPECLDFPAGRAVARCFHSFVGKGESRRRRLPRRNKKMQKKKTQKREDAEEEDRERRRRRRRRSRAA</sequence>
<protein>
    <submittedName>
        <fullName evidence="3">DEAD/DEAH box helicase domain-containing protein</fullName>
    </submittedName>
</protein>
<organism evidence="2 3">
    <name type="scientific">Macrostomum lignano</name>
    <dbReference type="NCBI Taxonomy" id="282301"/>
    <lineage>
        <taxon>Eukaryota</taxon>
        <taxon>Metazoa</taxon>
        <taxon>Spiralia</taxon>
        <taxon>Lophotrochozoa</taxon>
        <taxon>Platyhelminthes</taxon>
        <taxon>Rhabditophora</taxon>
        <taxon>Macrostomorpha</taxon>
        <taxon>Macrostomida</taxon>
        <taxon>Macrostomidae</taxon>
        <taxon>Macrostomum</taxon>
    </lineage>
</organism>
<feature type="region of interest" description="Disordered" evidence="1">
    <location>
        <begin position="29"/>
        <end position="89"/>
    </location>
</feature>
<dbReference type="AlphaFoldDB" id="A0A1I8FLA1"/>
<proteinExistence type="predicted"/>
<dbReference type="Proteomes" id="UP000095280">
    <property type="component" value="Unplaced"/>
</dbReference>
<keyword evidence="2" id="KW-1185">Reference proteome</keyword>
<feature type="compositionally biased region" description="Polar residues" evidence="1">
    <location>
        <begin position="29"/>
        <end position="38"/>
    </location>
</feature>
<feature type="compositionally biased region" description="Basic residues" evidence="1">
    <location>
        <begin position="275"/>
        <end position="286"/>
    </location>
</feature>
<feature type="compositionally biased region" description="Low complexity" evidence="1">
    <location>
        <begin position="40"/>
        <end position="51"/>
    </location>
</feature>
<reference evidence="3" key="1">
    <citation type="submission" date="2016-11" db="UniProtKB">
        <authorList>
            <consortium name="WormBaseParasite"/>
        </authorList>
    </citation>
    <scope>IDENTIFICATION</scope>
</reference>
<feature type="compositionally biased region" description="Basic residues" evidence="1">
    <location>
        <begin position="245"/>
        <end position="263"/>
    </location>
</feature>
<name>A0A1I8FLA1_9PLAT</name>
<feature type="region of interest" description="Disordered" evidence="1">
    <location>
        <begin position="244"/>
        <end position="286"/>
    </location>
</feature>
<evidence type="ECO:0000256" key="1">
    <source>
        <dbReference type="SAM" id="MobiDB-lite"/>
    </source>
</evidence>
<dbReference type="WBParaSite" id="maker-unitig_38968-snap-gene-0.2-mRNA-1">
    <property type="protein sequence ID" value="maker-unitig_38968-snap-gene-0.2-mRNA-1"/>
    <property type="gene ID" value="maker-unitig_38968-snap-gene-0.2"/>
</dbReference>